<name>A0A3N2PR24_SODAK</name>
<keyword evidence="3" id="KW-1185">Reference proteome</keyword>
<evidence type="ECO:0000313" key="3">
    <source>
        <dbReference type="Proteomes" id="UP000272025"/>
    </source>
</evidence>
<dbReference type="AlphaFoldDB" id="A0A3N2PR24"/>
<protein>
    <submittedName>
        <fullName evidence="2">Uncharacterized protein</fullName>
    </submittedName>
</protein>
<keyword evidence="1" id="KW-0472">Membrane</keyword>
<dbReference type="Proteomes" id="UP000272025">
    <property type="component" value="Unassembled WGS sequence"/>
</dbReference>
<feature type="transmembrane region" description="Helical" evidence="1">
    <location>
        <begin position="137"/>
        <end position="157"/>
    </location>
</feature>
<dbReference type="EMBL" id="ML119058">
    <property type="protein sequence ID" value="ROT36962.1"/>
    <property type="molecule type" value="Genomic_DNA"/>
</dbReference>
<proteinExistence type="predicted"/>
<accession>A0A3N2PR24</accession>
<sequence>MLAGAMLSRHCTRTNGRAMAILQCVYGGQVSEGMGEPGNKKGGRGDNDEIFYVPNSGGMWRGHSILVGTGTGTGTGTGNKRELKLLMIGSKLMSCGFHTFRRLPVGAQGRCGLGGDITSSLNMCEEEQSNEWTSREFWFLAVSFSFSLVPLFLLTIYPL</sequence>
<keyword evidence="1" id="KW-0812">Transmembrane</keyword>
<dbReference type="RefSeq" id="XP_028464768.1">
    <property type="nucleotide sequence ID" value="XM_028607280.1"/>
</dbReference>
<keyword evidence="1" id="KW-1133">Transmembrane helix</keyword>
<reference evidence="2 3" key="1">
    <citation type="journal article" date="2018" name="Mol. Ecol.">
        <title>The obligate alkalophilic soda-lake fungus Sodiomyces alkalinus has shifted to a protein diet.</title>
        <authorList>
            <person name="Grum-Grzhimaylo A.A."/>
            <person name="Falkoski D.L."/>
            <person name="van den Heuvel J."/>
            <person name="Valero-Jimenez C.A."/>
            <person name="Min B."/>
            <person name="Choi I.G."/>
            <person name="Lipzen A."/>
            <person name="Daum C.G."/>
            <person name="Aanen D.K."/>
            <person name="Tsang A."/>
            <person name="Henrissat B."/>
            <person name="Bilanenko E.N."/>
            <person name="de Vries R.P."/>
            <person name="van Kan J.A.L."/>
            <person name="Grigoriev I.V."/>
            <person name="Debets A.J.M."/>
        </authorList>
    </citation>
    <scope>NUCLEOTIDE SEQUENCE [LARGE SCALE GENOMIC DNA]</scope>
    <source>
        <strain evidence="2 3">F11</strain>
    </source>
</reference>
<evidence type="ECO:0000313" key="2">
    <source>
        <dbReference type="EMBL" id="ROT36962.1"/>
    </source>
</evidence>
<organism evidence="2 3">
    <name type="scientific">Sodiomyces alkalinus (strain CBS 110278 / VKM F-3762 / F11)</name>
    <name type="common">Alkaliphilic filamentous fungus</name>
    <dbReference type="NCBI Taxonomy" id="1314773"/>
    <lineage>
        <taxon>Eukaryota</taxon>
        <taxon>Fungi</taxon>
        <taxon>Dikarya</taxon>
        <taxon>Ascomycota</taxon>
        <taxon>Pezizomycotina</taxon>
        <taxon>Sordariomycetes</taxon>
        <taxon>Hypocreomycetidae</taxon>
        <taxon>Glomerellales</taxon>
        <taxon>Plectosphaerellaceae</taxon>
        <taxon>Sodiomyces</taxon>
    </lineage>
</organism>
<dbReference type="GeneID" id="39575758"/>
<gene>
    <name evidence="2" type="ORF">SODALDRAFT_211890</name>
</gene>
<evidence type="ECO:0000256" key="1">
    <source>
        <dbReference type="SAM" id="Phobius"/>
    </source>
</evidence>